<proteinExistence type="predicted"/>
<reference evidence="1 2" key="1">
    <citation type="submission" date="2017-07" db="EMBL/GenBank/DDBJ databases">
        <title>Draft Genome Sequences of Select Purple Nonsulfur Bacteria.</title>
        <authorList>
            <person name="Lasarre B."/>
            <person name="Mckinlay J.B."/>
        </authorList>
    </citation>
    <scope>NUCLEOTIDE SEQUENCE [LARGE SCALE GENOMIC DNA]</scope>
    <source>
        <strain evidence="1 2">DSM 11290</strain>
    </source>
</reference>
<dbReference type="Proteomes" id="UP000249299">
    <property type="component" value="Unassembled WGS sequence"/>
</dbReference>
<sequence>MARPKDSKYDSYAYRRILHRVLDLLPKYETWSAMANAISDYRGADFARNNLNRLRDGELGDVLLDVLVGWLETHDPEFRLSLKPEAIFSEVGVSARDYYFHLFSMADLEEWDESLLGEFEGVYLCAPENDAHSYLPSNRVREELEGKLIVPEQWRKNRGNEIKRYIAQRSFLILKRTDAHYYHAAEVPMGALFPPEFETLDIKSFYEGVGIASSNTIHVFLRECLTRVPKLHSIIIKDKAAYNVANINGIEIYADVGIRYLRDEWKSLSGEHLDQMRTEFAEQIASDVFLRGTSQINVSPLPWTKNRVDLVYGTEQVYHRKPRNFLRDPHVHFIKPDLNIDPQLDRLIDNPLVIGEML</sequence>
<comment type="caution">
    <text evidence="1">The sequence shown here is derived from an EMBL/GenBank/DDBJ whole genome shotgun (WGS) entry which is preliminary data.</text>
</comment>
<keyword evidence="2" id="KW-1185">Reference proteome</keyword>
<evidence type="ECO:0000313" key="2">
    <source>
        <dbReference type="Proteomes" id="UP000249299"/>
    </source>
</evidence>
<protein>
    <submittedName>
        <fullName evidence="1">Uncharacterized protein</fullName>
    </submittedName>
</protein>
<dbReference type="RefSeq" id="WP_111434559.1">
    <property type="nucleotide sequence ID" value="NZ_JACIGG010000025.1"/>
</dbReference>
<dbReference type="AlphaFoldDB" id="A0A327JLP5"/>
<gene>
    <name evidence="1" type="ORF">CH339_11750</name>
</gene>
<accession>A0A327JLP5</accession>
<organism evidence="1 2">
    <name type="scientific">Rhodobium orientis</name>
    <dbReference type="NCBI Taxonomy" id="34017"/>
    <lineage>
        <taxon>Bacteria</taxon>
        <taxon>Pseudomonadati</taxon>
        <taxon>Pseudomonadota</taxon>
        <taxon>Alphaproteobacteria</taxon>
        <taxon>Hyphomicrobiales</taxon>
        <taxon>Rhodobiaceae</taxon>
        <taxon>Rhodobium</taxon>
    </lineage>
</organism>
<name>A0A327JLP5_9HYPH</name>
<dbReference type="EMBL" id="NPEV01000023">
    <property type="protein sequence ID" value="RAI27011.1"/>
    <property type="molecule type" value="Genomic_DNA"/>
</dbReference>
<dbReference type="OrthoDB" id="9845427at2"/>
<evidence type="ECO:0000313" key="1">
    <source>
        <dbReference type="EMBL" id="RAI27011.1"/>
    </source>
</evidence>